<sequence length="352" mass="39637">MCTVEETRDALRMRKSRAAKKAEMAALEAHVRLLEEKLAQLKTSSPHTRRPFAKPPMSSQLMRVFRDNKELWAEVVRQGKVADLLVMWLDSCRPSSPLSPRPAWTESTLLADPATRRQGFQWLSERVYHTAKTASSPRRERPFTSTSAEHLVSFEMHTAERDDGVTVAAMENQLQMILFANYKTIAAILWAGLTQNNFDGVAVLPPSSIREKINDNMSYFCGSYDSTGLESCRIMAKFEDENRITITYVMVADDERLPIADNTFRTHGFGWTTLERVTDSITVLHNAVYHLTPLSATRIHASLADIAAIYGCPKYSLNTNAQVEQIGAAAEAYFVGGYQKAAQELRLRTQTR</sequence>
<evidence type="ECO:0000313" key="2">
    <source>
        <dbReference type="EMBL" id="KAF0695915.1"/>
    </source>
</evidence>
<organism evidence="3 4">
    <name type="scientific">Aphanomyces stellatus</name>
    <dbReference type="NCBI Taxonomy" id="120398"/>
    <lineage>
        <taxon>Eukaryota</taxon>
        <taxon>Sar</taxon>
        <taxon>Stramenopiles</taxon>
        <taxon>Oomycota</taxon>
        <taxon>Saprolegniomycetes</taxon>
        <taxon>Saprolegniales</taxon>
        <taxon>Verrucalvaceae</taxon>
        <taxon>Aphanomyces</taxon>
    </lineage>
</organism>
<dbReference type="Proteomes" id="UP000332933">
    <property type="component" value="Unassembled WGS sequence"/>
</dbReference>
<name>A0A485KY85_9STRA</name>
<proteinExistence type="predicted"/>
<evidence type="ECO:0000313" key="4">
    <source>
        <dbReference type="Proteomes" id="UP000332933"/>
    </source>
</evidence>
<reference evidence="3 4" key="1">
    <citation type="submission" date="2019-03" db="EMBL/GenBank/DDBJ databases">
        <authorList>
            <person name="Gaulin E."/>
            <person name="Dumas B."/>
        </authorList>
    </citation>
    <scope>NUCLEOTIDE SEQUENCE [LARGE SCALE GENOMIC DNA]</scope>
    <source>
        <strain evidence="3">CBS 568.67</strain>
    </source>
</reference>
<evidence type="ECO:0000313" key="3">
    <source>
        <dbReference type="EMBL" id="VFT90129.1"/>
    </source>
</evidence>
<protein>
    <submittedName>
        <fullName evidence="3">Aste57867_13290 protein</fullName>
    </submittedName>
</protein>
<keyword evidence="1" id="KW-0175">Coiled coil</keyword>
<dbReference type="AlphaFoldDB" id="A0A485KY85"/>
<dbReference type="EMBL" id="VJMH01005443">
    <property type="protein sequence ID" value="KAF0695915.1"/>
    <property type="molecule type" value="Genomic_DNA"/>
</dbReference>
<accession>A0A485KY85</accession>
<dbReference type="CDD" id="cd14686">
    <property type="entry name" value="bZIP"/>
    <property type="match status" value="1"/>
</dbReference>
<gene>
    <name evidence="3" type="primary">Aste57867_13290</name>
    <name evidence="2" type="ORF">As57867_013241</name>
    <name evidence="3" type="ORF">ASTE57867_13290</name>
</gene>
<dbReference type="EMBL" id="CAADRA010005464">
    <property type="protein sequence ID" value="VFT90129.1"/>
    <property type="molecule type" value="Genomic_DNA"/>
</dbReference>
<reference evidence="2" key="2">
    <citation type="submission" date="2019-06" db="EMBL/GenBank/DDBJ databases">
        <title>Genomics analysis of Aphanomyces spp. identifies a new class of oomycete effector associated with host adaptation.</title>
        <authorList>
            <person name="Gaulin E."/>
        </authorList>
    </citation>
    <scope>NUCLEOTIDE SEQUENCE</scope>
    <source>
        <strain evidence="2">CBS 578.67</strain>
    </source>
</reference>
<feature type="coiled-coil region" evidence="1">
    <location>
        <begin position="17"/>
        <end position="44"/>
    </location>
</feature>
<evidence type="ECO:0000256" key="1">
    <source>
        <dbReference type="SAM" id="Coils"/>
    </source>
</evidence>
<keyword evidence="4" id="KW-1185">Reference proteome</keyword>